<dbReference type="EMBL" id="DS113199">
    <property type="protein sequence ID" value="EAY20318.1"/>
    <property type="molecule type" value="Genomic_DNA"/>
</dbReference>
<name>A2DH08_TRIV3</name>
<sequence length="179" mass="20773">MTVHNVRRTTEKKQTLNDIHDSILTILSDDPHLRKIAIKPLNELLYRLTDKPIETPAETKDEATEFYESIKEDNALPSILDDLENNLVSKQSQSKDKAISDNAQEILQVIQKNANRKLKSVDLKIIAQYFSAKHSIPILKKLKKSKMRLLEWMSHNWGTFEPSLNDAIQHCRETNKWDK</sequence>
<dbReference type="KEGG" id="tva:5465855"/>
<organism evidence="1 2">
    <name type="scientific">Trichomonas vaginalis (strain ATCC PRA-98 / G3)</name>
    <dbReference type="NCBI Taxonomy" id="412133"/>
    <lineage>
        <taxon>Eukaryota</taxon>
        <taxon>Metamonada</taxon>
        <taxon>Parabasalia</taxon>
        <taxon>Trichomonadida</taxon>
        <taxon>Trichomonadidae</taxon>
        <taxon>Trichomonas</taxon>
    </lineage>
</organism>
<dbReference type="VEuPathDB" id="TrichDB:TVAGG3_0341720"/>
<reference evidence="1" key="2">
    <citation type="journal article" date="2007" name="Science">
        <title>Draft genome sequence of the sexually transmitted pathogen Trichomonas vaginalis.</title>
        <authorList>
            <person name="Carlton J.M."/>
            <person name="Hirt R.P."/>
            <person name="Silva J.C."/>
            <person name="Delcher A.L."/>
            <person name="Schatz M."/>
            <person name="Zhao Q."/>
            <person name="Wortman J.R."/>
            <person name="Bidwell S.L."/>
            <person name="Alsmark U.C.M."/>
            <person name="Besteiro S."/>
            <person name="Sicheritz-Ponten T."/>
            <person name="Noel C.J."/>
            <person name="Dacks J.B."/>
            <person name="Foster P.G."/>
            <person name="Simillion C."/>
            <person name="Van de Peer Y."/>
            <person name="Miranda-Saavedra D."/>
            <person name="Barton G.J."/>
            <person name="Westrop G.D."/>
            <person name="Mueller S."/>
            <person name="Dessi D."/>
            <person name="Fiori P.L."/>
            <person name="Ren Q."/>
            <person name="Paulsen I."/>
            <person name="Zhang H."/>
            <person name="Bastida-Corcuera F.D."/>
            <person name="Simoes-Barbosa A."/>
            <person name="Brown M.T."/>
            <person name="Hayes R.D."/>
            <person name="Mukherjee M."/>
            <person name="Okumura C.Y."/>
            <person name="Schneider R."/>
            <person name="Smith A.J."/>
            <person name="Vanacova S."/>
            <person name="Villalvazo M."/>
            <person name="Haas B.J."/>
            <person name="Pertea M."/>
            <person name="Feldblyum T.V."/>
            <person name="Utterback T.R."/>
            <person name="Shu C.L."/>
            <person name="Osoegawa K."/>
            <person name="de Jong P.J."/>
            <person name="Hrdy I."/>
            <person name="Horvathova L."/>
            <person name="Zubacova Z."/>
            <person name="Dolezal P."/>
            <person name="Malik S.B."/>
            <person name="Logsdon J.M. Jr."/>
            <person name="Henze K."/>
            <person name="Gupta A."/>
            <person name="Wang C.C."/>
            <person name="Dunne R.L."/>
            <person name="Upcroft J.A."/>
            <person name="Upcroft P."/>
            <person name="White O."/>
            <person name="Salzberg S.L."/>
            <person name="Tang P."/>
            <person name="Chiu C.-H."/>
            <person name="Lee Y.-S."/>
            <person name="Embley T.M."/>
            <person name="Coombs G.H."/>
            <person name="Mottram J.C."/>
            <person name="Tachezy J."/>
            <person name="Fraser-Liggett C.M."/>
            <person name="Johnson P.J."/>
        </authorList>
    </citation>
    <scope>NUCLEOTIDE SEQUENCE [LARGE SCALE GENOMIC DNA]</scope>
    <source>
        <strain evidence="1">G3</strain>
    </source>
</reference>
<reference evidence="1" key="1">
    <citation type="submission" date="2006-10" db="EMBL/GenBank/DDBJ databases">
        <authorList>
            <person name="Amadeo P."/>
            <person name="Zhao Q."/>
            <person name="Wortman J."/>
            <person name="Fraser-Liggett C."/>
            <person name="Carlton J."/>
        </authorList>
    </citation>
    <scope>NUCLEOTIDE SEQUENCE</scope>
    <source>
        <strain evidence="1">G3</strain>
    </source>
</reference>
<dbReference type="AlphaFoldDB" id="A2DH08"/>
<evidence type="ECO:0000313" key="2">
    <source>
        <dbReference type="Proteomes" id="UP000001542"/>
    </source>
</evidence>
<evidence type="ECO:0000313" key="1">
    <source>
        <dbReference type="EMBL" id="EAY20318.1"/>
    </source>
</evidence>
<proteinExistence type="predicted"/>
<keyword evidence="2" id="KW-1185">Reference proteome</keyword>
<protein>
    <submittedName>
        <fullName evidence="1">Uncharacterized protein</fullName>
    </submittedName>
</protein>
<dbReference type="Proteomes" id="UP000001542">
    <property type="component" value="Unassembled WGS sequence"/>
</dbReference>
<accession>A2DH08</accession>
<gene>
    <name evidence="1" type="ORF">TVAG_192940</name>
</gene>
<dbReference type="VEuPathDB" id="TrichDB:TVAG_192940"/>
<dbReference type="RefSeq" id="XP_001581304.1">
    <property type="nucleotide sequence ID" value="XM_001581254.1"/>
</dbReference>
<dbReference type="InParanoid" id="A2DH08"/>